<dbReference type="InterPro" id="IPR015424">
    <property type="entry name" value="PyrdxlP-dep_Trfase"/>
</dbReference>
<keyword evidence="5" id="KW-0663">Pyridoxal phosphate</keyword>
<dbReference type="InterPro" id="IPR050859">
    <property type="entry name" value="Class-I_PLP-dep_aminotransf"/>
</dbReference>
<dbReference type="GeneID" id="38110753"/>
<dbReference type="SUPFAM" id="SSF53383">
    <property type="entry name" value="PLP-dependent transferases"/>
    <property type="match status" value="1"/>
</dbReference>
<organism evidence="7 8">
    <name type="scientific">Aspergillus mulundensis</name>
    <dbReference type="NCBI Taxonomy" id="1810919"/>
    <lineage>
        <taxon>Eukaryota</taxon>
        <taxon>Fungi</taxon>
        <taxon>Dikarya</taxon>
        <taxon>Ascomycota</taxon>
        <taxon>Pezizomycotina</taxon>
        <taxon>Eurotiomycetes</taxon>
        <taxon>Eurotiomycetidae</taxon>
        <taxon>Eurotiales</taxon>
        <taxon>Aspergillaceae</taxon>
        <taxon>Aspergillus</taxon>
        <taxon>Aspergillus subgen. Nidulantes</taxon>
    </lineage>
</organism>
<name>A0A3D8T3N1_9EURO</name>
<dbReference type="GO" id="GO:0008483">
    <property type="term" value="F:transaminase activity"/>
    <property type="evidence" value="ECO:0007669"/>
    <property type="project" value="UniProtKB-KW"/>
</dbReference>
<dbReference type="PANTHER" id="PTHR42790">
    <property type="entry name" value="AMINOTRANSFERASE"/>
    <property type="match status" value="1"/>
</dbReference>
<evidence type="ECO:0000256" key="5">
    <source>
        <dbReference type="ARBA" id="ARBA00022898"/>
    </source>
</evidence>
<evidence type="ECO:0000313" key="7">
    <source>
        <dbReference type="EMBL" id="RDW93061.1"/>
    </source>
</evidence>
<dbReference type="CDD" id="cd00609">
    <property type="entry name" value="AAT_like"/>
    <property type="match status" value="1"/>
</dbReference>
<dbReference type="STRING" id="1810919.A0A3D8T3N1"/>
<evidence type="ECO:0000256" key="1">
    <source>
        <dbReference type="ARBA" id="ARBA00001933"/>
    </source>
</evidence>
<dbReference type="FunFam" id="3.40.640.10:FF:000127">
    <property type="entry name" value="Aromatic amino acid aminotransferase C56E4.03"/>
    <property type="match status" value="1"/>
</dbReference>
<keyword evidence="4" id="KW-0808">Transferase</keyword>
<evidence type="ECO:0000256" key="2">
    <source>
        <dbReference type="ARBA" id="ARBA00007441"/>
    </source>
</evidence>
<evidence type="ECO:0000256" key="4">
    <source>
        <dbReference type="ARBA" id="ARBA00022679"/>
    </source>
</evidence>
<reference evidence="7 8" key="1">
    <citation type="journal article" date="2018" name="IMA Fungus">
        <title>IMA Genome-F 9: Draft genome sequence of Annulohypoxylon stygium, Aspergillus mulundensis, Berkeleyomyces basicola (syn. Thielaviopsis basicola), Ceratocystis smalleyi, two Cercospora beticola strains, Coleophoma cylindrospora, Fusarium fracticaudum, Phialophora cf. hyalina, and Morchella septimelata.</title>
        <authorList>
            <person name="Wingfield B.D."/>
            <person name="Bills G.F."/>
            <person name="Dong Y."/>
            <person name="Huang W."/>
            <person name="Nel W.J."/>
            <person name="Swalarsk-Parry B.S."/>
            <person name="Vaghefi N."/>
            <person name="Wilken P.M."/>
            <person name="An Z."/>
            <person name="de Beer Z.W."/>
            <person name="De Vos L."/>
            <person name="Chen L."/>
            <person name="Duong T.A."/>
            <person name="Gao Y."/>
            <person name="Hammerbacher A."/>
            <person name="Kikkert J.R."/>
            <person name="Li Y."/>
            <person name="Li H."/>
            <person name="Li K."/>
            <person name="Li Q."/>
            <person name="Liu X."/>
            <person name="Ma X."/>
            <person name="Naidoo K."/>
            <person name="Pethybridge S.J."/>
            <person name="Sun J."/>
            <person name="Steenkamp E.T."/>
            <person name="van der Nest M.A."/>
            <person name="van Wyk S."/>
            <person name="Wingfield M.J."/>
            <person name="Xiong C."/>
            <person name="Yue Q."/>
            <person name="Zhang X."/>
        </authorList>
    </citation>
    <scope>NUCLEOTIDE SEQUENCE [LARGE SCALE GENOMIC DNA]</scope>
    <source>
        <strain evidence="7 8">DSM 5745</strain>
    </source>
</reference>
<dbReference type="PANTHER" id="PTHR42790:SF1">
    <property type="entry name" value="AROMATIC AMINO ACID AMINOTRANSFERASE, HYPOTHETICAL (EUROFUNG)"/>
    <property type="match status" value="1"/>
</dbReference>
<protein>
    <recommendedName>
        <fullName evidence="6">Aminotransferase class I/classII large domain-containing protein</fullName>
    </recommendedName>
</protein>
<sequence>MASLSSPLDLSHHFSVTTKRRAPSAVKDFYKYFVIPGIANLTGGMPHASYFPYDTLEASVAHPQRFPTVPGGKKAKGSESSERIVVPKESQSAAPKKIDITTALQYGTAEGLPPLAGFVNQFVREHLHPNVPYAGGPGTLLTTGATDGFSKAIEAFTEVWNPDRDGVDSRQGLLCEEFVYMNAIQTVTPRGPNIVTVAIDAEGMLPHGPGGLNEVLENWDYRRGRRPHLLYTITIGQNPTGGTLSVERRKQIYAICQKYDVIIVEDDPYWNLQYPSAQELQAQYRKTPVNPTLSKRNYNAGKKSSGYEFLDSLVPSYLSVDTDGRVVRLDTFSKTIAPGCRLGWMTAQPAVIERLSRIAESSTQAPSGFVQAMVAELILGQQLDDKSTASQKHSGTEKAWQMDGWVRWLEGLRAGYEHRMQQMCSGLEEGKYVAIGTERPDEFTSSENNEDSWEVLDKVQMYDFAWPTGGMFVWVKVNYESHPLHQKYGTARLAKALWVHFTQKPHLCLLGPGTMFSPTEEVRARGLRYFRLCFAAMPADDVAPITRRLVDGFSAFWQRKNLDGLEDPESTAQAMERLQMEPSVNFLGMGC</sequence>
<dbReference type="AlphaFoldDB" id="A0A3D8T3N1"/>
<dbReference type="Proteomes" id="UP000256690">
    <property type="component" value="Unassembled WGS sequence"/>
</dbReference>
<keyword evidence="3" id="KW-0032">Aminotransferase</keyword>
<proteinExistence type="inferred from homology"/>
<evidence type="ECO:0000256" key="3">
    <source>
        <dbReference type="ARBA" id="ARBA00022576"/>
    </source>
</evidence>
<feature type="domain" description="Aminotransferase class I/classII large" evidence="6">
    <location>
        <begin position="237"/>
        <end position="427"/>
    </location>
</feature>
<dbReference type="GO" id="GO:1901605">
    <property type="term" value="P:alpha-amino acid metabolic process"/>
    <property type="evidence" value="ECO:0007669"/>
    <property type="project" value="TreeGrafter"/>
</dbReference>
<dbReference type="EMBL" id="PVWQ01000001">
    <property type="protein sequence ID" value="RDW93061.1"/>
    <property type="molecule type" value="Genomic_DNA"/>
</dbReference>
<evidence type="ECO:0000313" key="8">
    <source>
        <dbReference type="Proteomes" id="UP000256690"/>
    </source>
</evidence>
<dbReference type="OrthoDB" id="691673at2759"/>
<comment type="caution">
    <text evidence="7">The sequence shown here is derived from an EMBL/GenBank/DDBJ whole genome shotgun (WGS) entry which is preliminary data.</text>
</comment>
<dbReference type="GO" id="GO:0030170">
    <property type="term" value="F:pyridoxal phosphate binding"/>
    <property type="evidence" value="ECO:0007669"/>
    <property type="project" value="InterPro"/>
</dbReference>
<accession>A0A3D8T3N1</accession>
<keyword evidence="8" id="KW-1185">Reference proteome</keyword>
<evidence type="ECO:0000259" key="6">
    <source>
        <dbReference type="Pfam" id="PF00155"/>
    </source>
</evidence>
<dbReference type="Pfam" id="PF00155">
    <property type="entry name" value="Aminotran_1_2"/>
    <property type="match status" value="1"/>
</dbReference>
<dbReference type="Gene3D" id="3.40.640.10">
    <property type="entry name" value="Type I PLP-dependent aspartate aminotransferase-like (Major domain)"/>
    <property type="match status" value="1"/>
</dbReference>
<dbReference type="InterPro" id="IPR004839">
    <property type="entry name" value="Aminotransferase_I/II_large"/>
</dbReference>
<comment type="similarity">
    <text evidence="2">Belongs to the class-I pyridoxal-phosphate-dependent aminotransferase family.</text>
</comment>
<comment type="cofactor">
    <cofactor evidence="1">
        <name>pyridoxal 5'-phosphate</name>
        <dbReference type="ChEBI" id="CHEBI:597326"/>
    </cofactor>
</comment>
<dbReference type="RefSeq" id="XP_026608244.1">
    <property type="nucleotide sequence ID" value="XM_026742399.1"/>
</dbReference>
<gene>
    <name evidence="7" type="ORF">DSM5745_00383</name>
</gene>
<dbReference type="InterPro" id="IPR015421">
    <property type="entry name" value="PyrdxlP-dep_Trfase_major"/>
</dbReference>